<dbReference type="SUPFAM" id="SSF51445">
    <property type="entry name" value="(Trans)glycosidases"/>
    <property type="match status" value="1"/>
</dbReference>
<evidence type="ECO:0000256" key="1">
    <source>
        <dbReference type="ARBA" id="ARBA00005641"/>
    </source>
</evidence>
<evidence type="ECO:0000256" key="2">
    <source>
        <dbReference type="ARBA" id="ARBA00022801"/>
    </source>
</evidence>
<sequence length="521" mass="59472">MGLIDRLKSKFEQVHIEVPHHDHKPPIKDERRDSAAGTINKKAIYKNRYNYAVNLGSLFVLESWIYNDVFEAGGNSEYEAVNNLVTKQSYDSAVGKLREHYNNYMNKIDWNWLQHEAGATALRVPIGYWHVDNGKLLGDLPFSTLANVYEAARPWDVLKDLIRKAAEHNIGILIDIHGLPGGANGDAHSGIQNGTPSFFGTEKYVNKVCNDIIPFIVRDVCIGNDNVIGLQVVNEATFSNDATHEKAYYLKAFQIIHEIDNTLPVVISDGWWPDQWADWVQQNNLQHQIVIDSHVYRAFSEEDKAKTADQIIADVPRTVNFPRDRADFMVGEFSCVLSEETWQKTPGNRDDHVRAFGNVLTQRFAQVASWGWFFWTLQFQWGDGGEWGFVPMINKGCIPRNPARSLETNEDALAKMLEESRDAFEGDKPTFEHAFKKAIADTKTFDEFNHSQIGRWTAWVNQQKQIHGGAKKDDWAKLSPVCLGKDLYLDALAQWGQLKWLRIDVSICYHLESQLLIYKCT</sequence>
<dbReference type="OMA" id="GWFFWTL"/>
<dbReference type="GO" id="GO:0005576">
    <property type="term" value="C:extracellular region"/>
    <property type="evidence" value="ECO:0007669"/>
    <property type="project" value="TreeGrafter"/>
</dbReference>
<protein>
    <recommendedName>
        <fullName evidence="6">Glycoside hydrolase family 5 domain-containing protein</fullName>
    </recommendedName>
</protein>
<dbReference type="GO" id="GO:0005758">
    <property type="term" value="C:mitochondrial intermembrane space"/>
    <property type="evidence" value="ECO:0007669"/>
    <property type="project" value="EnsemblFungi"/>
</dbReference>
<evidence type="ECO:0000313" key="5">
    <source>
        <dbReference type="Proteomes" id="UP000006310"/>
    </source>
</evidence>
<proteinExistence type="inferred from homology"/>
<dbReference type="GO" id="GO:0009251">
    <property type="term" value="P:glucan catabolic process"/>
    <property type="evidence" value="ECO:0007669"/>
    <property type="project" value="TreeGrafter"/>
</dbReference>
<dbReference type="GO" id="GO:0046557">
    <property type="term" value="F:glucan endo-1,6-beta-glucosidase activity"/>
    <property type="evidence" value="ECO:0007669"/>
    <property type="project" value="TreeGrafter"/>
</dbReference>
<dbReference type="OrthoDB" id="1887033at2759"/>
<evidence type="ECO:0000313" key="4">
    <source>
        <dbReference type="EMBL" id="CCK72170.1"/>
    </source>
</evidence>
<dbReference type="GeneID" id="34527925"/>
<comment type="similarity">
    <text evidence="1">Belongs to the glycosyl hydrolase 5 (cellulase A) family.</text>
</comment>
<dbReference type="PANTHER" id="PTHR31297">
    <property type="entry name" value="GLUCAN ENDO-1,6-BETA-GLUCOSIDASE B"/>
    <property type="match status" value="1"/>
</dbReference>
<gene>
    <name evidence="4" type="primary">KNAG0J00880</name>
    <name evidence="4" type="ordered locus">KNAG_0J00880</name>
</gene>
<dbReference type="InterPro" id="IPR050386">
    <property type="entry name" value="Glycosyl_hydrolase_5"/>
</dbReference>
<dbReference type="PANTHER" id="PTHR31297:SF43">
    <property type="entry name" value="GLUCAN 1,3-BETA-GLUCOSIDASE 3"/>
    <property type="match status" value="1"/>
</dbReference>
<dbReference type="Proteomes" id="UP000006310">
    <property type="component" value="Chromosome 10"/>
</dbReference>
<evidence type="ECO:0000256" key="3">
    <source>
        <dbReference type="ARBA" id="ARBA00023295"/>
    </source>
</evidence>
<name>J7RBB8_HUIN7</name>
<organism evidence="4 5">
    <name type="scientific">Huiozyma naganishii (strain ATCC MYA-139 / BCRC 22969 / CBS 8797 / KCTC 17520 / NBRC 10181 / NCYC 3082 / Yp74L-3)</name>
    <name type="common">Yeast</name>
    <name type="synonym">Kazachstania naganishii</name>
    <dbReference type="NCBI Taxonomy" id="1071383"/>
    <lineage>
        <taxon>Eukaryota</taxon>
        <taxon>Fungi</taxon>
        <taxon>Dikarya</taxon>
        <taxon>Ascomycota</taxon>
        <taxon>Saccharomycotina</taxon>
        <taxon>Saccharomycetes</taxon>
        <taxon>Saccharomycetales</taxon>
        <taxon>Saccharomycetaceae</taxon>
        <taxon>Huiozyma</taxon>
    </lineage>
</organism>
<dbReference type="eggNOG" id="ENOG502QVVM">
    <property type="taxonomic scope" value="Eukaryota"/>
</dbReference>
<dbReference type="FunFam" id="3.20.20.80:FF:000100">
    <property type="entry name" value="Glycoside hydrolase superfamily"/>
    <property type="match status" value="1"/>
</dbReference>
<dbReference type="HOGENOM" id="CLU_004624_8_2_1"/>
<reference evidence="4 5" key="1">
    <citation type="journal article" date="2011" name="Proc. Natl. Acad. Sci. U.S.A.">
        <title>Evolutionary erosion of yeast sex chromosomes by mating-type switching accidents.</title>
        <authorList>
            <person name="Gordon J.L."/>
            <person name="Armisen D."/>
            <person name="Proux-Wera E."/>
            <person name="Oheigeartaigh S.S."/>
            <person name="Byrne K.P."/>
            <person name="Wolfe K.H."/>
        </authorList>
    </citation>
    <scope>NUCLEOTIDE SEQUENCE [LARGE SCALE GENOMIC DNA]</scope>
    <source>
        <strain evidence="5">ATCC MYA-139 / BCRC 22969 / CBS 8797 / CCRC 22969 / KCTC 17520 / NBRC 10181 / NCYC 3082</strain>
    </source>
</reference>
<dbReference type="STRING" id="1071383.J7RBB8"/>
<dbReference type="AlphaFoldDB" id="J7RBB8"/>
<dbReference type="KEGG" id="kng:KNAG_0J00880"/>
<evidence type="ECO:0008006" key="6">
    <source>
        <dbReference type="Google" id="ProtNLM"/>
    </source>
</evidence>
<dbReference type="EMBL" id="HE978323">
    <property type="protein sequence ID" value="CCK72170.1"/>
    <property type="molecule type" value="Genomic_DNA"/>
</dbReference>
<dbReference type="InterPro" id="IPR017853">
    <property type="entry name" value="GH"/>
</dbReference>
<keyword evidence="3" id="KW-0326">Glycosidase</keyword>
<keyword evidence="5" id="KW-1185">Reference proteome</keyword>
<accession>J7RBB8</accession>
<keyword evidence="2" id="KW-0378">Hydrolase</keyword>
<dbReference type="GO" id="GO:0009986">
    <property type="term" value="C:cell surface"/>
    <property type="evidence" value="ECO:0007669"/>
    <property type="project" value="TreeGrafter"/>
</dbReference>
<reference evidence="5" key="2">
    <citation type="submission" date="2012-08" db="EMBL/GenBank/DDBJ databases">
        <title>Genome sequence of Kazachstania naganishii.</title>
        <authorList>
            <person name="Gordon J.L."/>
            <person name="Armisen D."/>
            <person name="Proux-Wera E."/>
            <person name="OhEigeartaigh S.S."/>
            <person name="Byrne K.P."/>
            <person name="Wolfe K.H."/>
        </authorList>
    </citation>
    <scope>NUCLEOTIDE SEQUENCE [LARGE SCALE GENOMIC DNA]</scope>
    <source>
        <strain evidence="5">ATCC MYA-139 / BCRC 22969 / CBS 8797 / CCRC 22969 / KCTC 17520 / NBRC 10181 / NCYC 3082</strain>
    </source>
</reference>
<dbReference type="Gene3D" id="3.20.20.80">
    <property type="entry name" value="Glycosidases"/>
    <property type="match status" value="1"/>
</dbReference>
<dbReference type="RefSeq" id="XP_022466415.1">
    <property type="nucleotide sequence ID" value="XM_022610083.1"/>
</dbReference>